<evidence type="ECO:0000256" key="2">
    <source>
        <dbReference type="ARBA" id="ARBA00022679"/>
    </source>
</evidence>
<keyword evidence="10 11" id="KW-0694">RNA-binding</keyword>
<feature type="domain" description="Poly A polymerase head" evidence="12">
    <location>
        <begin position="58"/>
        <end position="82"/>
    </location>
</feature>
<evidence type="ECO:0000256" key="6">
    <source>
        <dbReference type="ARBA" id="ARBA00022741"/>
    </source>
</evidence>
<dbReference type="InterPro" id="IPR050124">
    <property type="entry name" value="tRNA_CCA-adding_enzyme"/>
</dbReference>
<reference evidence="15 16" key="1">
    <citation type="submission" date="2021-05" db="EMBL/GenBank/DDBJ databases">
        <title>The draft genome of Geobacter pelophilus DSM 12255.</title>
        <authorList>
            <person name="Xu Z."/>
            <person name="Masuda Y."/>
            <person name="Itoh H."/>
            <person name="Senoo K."/>
        </authorList>
    </citation>
    <scope>NUCLEOTIDE SEQUENCE [LARGE SCALE GENOMIC DNA]</scope>
    <source>
        <strain evidence="15 16">DSM 12255</strain>
    </source>
</reference>
<dbReference type="InterPro" id="IPR043519">
    <property type="entry name" value="NT_sf"/>
</dbReference>
<evidence type="ECO:0000256" key="5">
    <source>
        <dbReference type="ARBA" id="ARBA00022723"/>
    </source>
</evidence>
<dbReference type="InterPro" id="IPR006674">
    <property type="entry name" value="HD_domain"/>
</dbReference>
<dbReference type="GO" id="GO:0016779">
    <property type="term" value="F:nucleotidyltransferase activity"/>
    <property type="evidence" value="ECO:0007669"/>
    <property type="project" value="UniProtKB-KW"/>
</dbReference>
<keyword evidence="7" id="KW-0692">RNA repair</keyword>
<keyword evidence="16" id="KW-1185">Reference proteome</keyword>
<sequence>MLNIAGPRESKRPGIYRIALAFLERLLRILSSRAGKETQLRTTRYLKTVFPAARYKDIFLVGGIVRDTLMGKANQDIDIVAAVPEGELRDQGFHLVQGKTTAPIMFRNDPVFGKIEVTVIPRAELLASDLANRDFTCNALALSLEGKLIDPLHGKRDLQSKKLRACTPLVFHNDPIRIFRAFRFEADGWTMTQATEILIRQSPGLATMATIPVERFSREMVKALAGNNPARFFRRMLESGTGACYLPELFRMPHIPAGPIEHHPEGDLFSHSCQVLTRVSSATSDSLARFCAFFHDLGKLATNPECYPKHHGHDDAGFEMATAFCDRLKLPTAWKRALAWTNRLHGNANNWEELRDSTRIRIAEQAIKSRITEILPLVSAADKPRPAVMPGWPETLRIAEMTTEELGIAPLQLEMMAAKHRGEFILQKRIETLRRSHKQSRR</sequence>
<evidence type="ECO:0000256" key="9">
    <source>
        <dbReference type="ARBA" id="ARBA00022842"/>
    </source>
</evidence>
<organism evidence="15 16">
    <name type="scientific">Geoanaerobacter pelophilus</name>
    <dbReference type="NCBI Taxonomy" id="60036"/>
    <lineage>
        <taxon>Bacteria</taxon>
        <taxon>Pseudomonadati</taxon>
        <taxon>Thermodesulfobacteriota</taxon>
        <taxon>Desulfuromonadia</taxon>
        <taxon>Geobacterales</taxon>
        <taxon>Geobacteraceae</taxon>
        <taxon>Geoanaerobacter</taxon>
    </lineage>
</organism>
<proteinExistence type="inferred from homology"/>
<dbReference type="GO" id="GO:0008033">
    <property type="term" value="P:tRNA processing"/>
    <property type="evidence" value="ECO:0007669"/>
    <property type="project" value="UniProtKB-KW"/>
</dbReference>
<dbReference type="PANTHER" id="PTHR47545">
    <property type="entry name" value="MULTIFUNCTIONAL CCA PROTEIN"/>
    <property type="match status" value="1"/>
</dbReference>
<dbReference type="EMBL" id="JAHCVJ010000001">
    <property type="protein sequence ID" value="MBT0663301.1"/>
    <property type="molecule type" value="Genomic_DNA"/>
</dbReference>
<evidence type="ECO:0000259" key="12">
    <source>
        <dbReference type="Pfam" id="PF01743"/>
    </source>
</evidence>
<keyword evidence="4" id="KW-0548">Nucleotidyltransferase</keyword>
<comment type="caution">
    <text evidence="15">The sequence shown here is derived from an EMBL/GenBank/DDBJ whole genome shotgun (WGS) entry which is preliminary data.</text>
</comment>
<keyword evidence="8" id="KW-0067">ATP-binding</keyword>
<dbReference type="Pfam" id="PF01743">
    <property type="entry name" value="PolyA_pol"/>
    <property type="match status" value="2"/>
</dbReference>
<dbReference type="SUPFAM" id="SSF81301">
    <property type="entry name" value="Nucleotidyltransferase"/>
    <property type="match status" value="1"/>
</dbReference>
<feature type="domain" description="HD" evidence="13">
    <location>
        <begin position="269"/>
        <end position="352"/>
    </location>
</feature>
<keyword evidence="9" id="KW-0460">Magnesium</keyword>
<keyword evidence="2 11" id="KW-0808">Transferase</keyword>
<name>A0AAW4KXF3_9BACT</name>
<dbReference type="CDD" id="cd00077">
    <property type="entry name" value="HDc"/>
    <property type="match status" value="1"/>
</dbReference>
<evidence type="ECO:0000256" key="3">
    <source>
        <dbReference type="ARBA" id="ARBA00022694"/>
    </source>
</evidence>
<evidence type="ECO:0000259" key="14">
    <source>
        <dbReference type="Pfam" id="PF12627"/>
    </source>
</evidence>
<dbReference type="GO" id="GO:0003723">
    <property type="term" value="F:RNA binding"/>
    <property type="evidence" value="ECO:0007669"/>
    <property type="project" value="UniProtKB-KW"/>
</dbReference>
<evidence type="ECO:0000256" key="8">
    <source>
        <dbReference type="ARBA" id="ARBA00022840"/>
    </source>
</evidence>
<dbReference type="Pfam" id="PF01966">
    <property type="entry name" value="HD"/>
    <property type="match status" value="1"/>
</dbReference>
<feature type="domain" description="Poly A polymerase head" evidence="12">
    <location>
        <begin position="123"/>
        <end position="164"/>
    </location>
</feature>
<keyword evidence="5" id="KW-0479">Metal-binding</keyword>
<dbReference type="GO" id="GO:0042245">
    <property type="term" value="P:RNA repair"/>
    <property type="evidence" value="ECO:0007669"/>
    <property type="project" value="UniProtKB-KW"/>
</dbReference>
<dbReference type="Proteomes" id="UP000811899">
    <property type="component" value="Unassembled WGS sequence"/>
</dbReference>
<evidence type="ECO:0000256" key="7">
    <source>
        <dbReference type="ARBA" id="ARBA00022800"/>
    </source>
</evidence>
<evidence type="ECO:0000256" key="10">
    <source>
        <dbReference type="ARBA" id="ARBA00022884"/>
    </source>
</evidence>
<accession>A0AAW4KXF3</accession>
<evidence type="ECO:0000256" key="1">
    <source>
        <dbReference type="ARBA" id="ARBA00001946"/>
    </source>
</evidence>
<keyword evidence="3" id="KW-0819">tRNA processing</keyword>
<comment type="cofactor">
    <cofactor evidence="1">
        <name>Mg(2+)</name>
        <dbReference type="ChEBI" id="CHEBI:18420"/>
    </cofactor>
</comment>
<evidence type="ECO:0000256" key="11">
    <source>
        <dbReference type="RuleBase" id="RU003953"/>
    </source>
</evidence>
<gene>
    <name evidence="15" type="ORF">KI809_03215</name>
</gene>
<evidence type="ECO:0000256" key="4">
    <source>
        <dbReference type="ARBA" id="ARBA00022695"/>
    </source>
</evidence>
<comment type="similarity">
    <text evidence="11">Belongs to the tRNA nucleotidyltransferase/poly(A) polymerase family.</text>
</comment>
<evidence type="ECO:0000313" key="15">
    <source>
        <dbReference type="EMBL" id="MBT0663301.1"/>
    </source>
</evidence>
<protein>
    <submittedName>
        <fullName evidence="15">HD domain-containing protein</fullName>
    </submittedName>
</protein>
<dbReference type="GO" id="GO:0005524">
    <property type="term" value="F:ATP binding"/>
    <property type="evidence" value="ECO:0007669"/>
    <property type="project" value="UniProtKB-KW"/>
</dbReference>
<dbReference type="Gene3D" id="3.30.460.10">
    <property type="entry name" value="Beta Polymerase, domain 2"/>
    <property type="match status" value="1"/>
</dbReference>
<dbReference type="InterPro" id="IPR002646">
    <property type="entry name" value="PolA_pol_head_dom"/>
</dbReference>
<dbReference type="AlphaFoldDB" id="A0AAW4KXF3"/>
<dbReference type="GO" id="GO:0046872">
    <property type="term" value="F:metal ion binding"/>
    <property type="evidence" value="ECO:0007669"/>
    <property type="project" value="UniProtKB-KW"/>
</dbReference>
<dbReference type="InterPro" id="IPR003607">
    <property type="entry name" value="HD/PDEase_dom"/>
</dbReference>
<feature type="domain" description="tRNA nucleotidyltransferase/poly(A) polymerase RNA and SrmB- binding" evidence="14">
    <location>
        <begin position="193"/>
        <end position="249"/>
    </location>
</feature>
<evidence type="ECO:0000313" key="16">
    <source>
        <dbReference type="Proteomes" id="UP000811899"/>
    </source>
</evidence>
<dbReference type="InterPro" id="IPR032828">
    <property type="entry name" value="PolyA_RNA-bd"/>
</dbReference>
<dbReference type="Pfam" id="PF12627">
    <property type="entry name" value="PolyA_pol_RNAbd"/>
    <property type="match status" value="1"/>
</dbReference>
<keyword evidence="6" id="KW-0547">Nucleotide-binding</keyword>
<dbReference type="Gene3D" id="1.10.3090.10">
    <property type="entry name" value="cca-adding enzyme, domain 2"/>
    <property type="match status" value="1"/>
</dbReference>
<dbReference type="PANTHER" id="PTHR47545:SF1">
    <property type="entry name" value="MULTIFUNCTIONAL CCA PROTEIN"/>
    <property type="match status" value="1"/>
</dbReference>
<dbReference type="SUPFAM" id="SSF81891">
    <property type="entry name" value="Poly A polymerase C-terminal region-like"/>
    <property type="match status" value="1"/>
</dbReference>
<evidence type="ECO:0000259" key="13">
    <source>
        <dbReference type="Pfam" id="PF01966"/>
    </source>
</evidence>